<comment type="caution">
    <text evidence="3">The sequence shown here is derived from an EMBL/GenBank/DDBJ whole genome shotgun (WGS) entry which is preliminary data.</text>
</comment>
<dbReference type="AlphaFoldDB" id="A0A845F2X9"/>
<dbReference type="CDD" id="cd01109">
    <property type="entry name" value="HTH_YyaN"/>
    <property type="match status" value="1"/>
</dbReference>
<evidence type="ECO:0000259" key="2">
    <source>
        <dbReference type="PROSITE" id="PS50937"/>
    </source>
</evidence>
<feature type="domain" description="HTH merR-type" evidence="2">
    <location>
        <begin position="3"/>
        <end position="72"/>
    </location>
</feature>
<dbReference type="GO" id="GO:0003677">
    <property type="term" value="F:DNA binding"/>
    <property type="evidence" value="ECO:0007669"/>
    <property type="project" value="UniProtKB-KW"/>
</dbReference>
<dbReference type="PANTHER" id="PTHR30204">
    <property type="entry name" value="REDOX-CYCLING DRUG-SENSING TRANSCRIPTIONAL ACTIVATOR SOXR"/>
    <property type="match status" value="1"/>
</dbReference>
<evidence type="ECO:0000313" key="4">
    <source>
        <dbReference type="Proteomes" id="UP000447833"/>
    </source>
</evidence>
<dbReference type="InterPro" id="IPR047057">
    <property type="entry name" value="MerR_fam"/>
</dbReference>
<dbReference type="SUPFAM" id="SSF46955">
    <property type="entry name" value="Putative DNA-binding domain"/>
    <property type="match status" value="1"/>
</dbReference>
<proteinExistence type="predicted"/>
<organism evidence="3 4">
    <name type="scientific">Guptibacillus hwajinpoensis</name>
    <dbReference type="NCBI Taxonomy" id="208199"/>
    <lineage>
        <taxon>Bacteria</taxon>
        <taxon>Bacillati</taxon>
        <taxon>Bacillota</taxon>
        <taxon>Bacilli</taxon>
        <taxon>Bacillales</taxon>
        <taxon>Guptibacillaceae</taxon>
        <taxon>Guptibacillus</taxon>
    </lineage>
</organism>
<sequence>MKYYSMKEITVLTNQSASAIRYYEKEEILPSIERDENGVRRYTENNLEWLHFILALRSTNMPIAEIKRYVHLYKQGDSTIRERRTLLSLHKQKVEQEVKLQQNYLARISKKITLYDDVSKDLQKVTCSTY</sequence>
<dbReference type="InterPro" id="IPR009061">
    <property type="entry name" value="DNA-bd_dom_put_sf"/>
</dbReference>
<dbReference type="GO" id="GO:0003700">
    <property type="term" value="F:DNA-binding transcription factor activity"/>
    <property type="evidence" value="ECO:0007669"/>
    <property type="project" value="InterPro"/>
</dbReference>
<accession>A0A845F2X9</accession>
<dbReference type="EMBL" id="WMEY01000005">
    <property type="protein sequence ID" value="MYL65084.1"/>
    <property type="molecule type" value="Genomic_DNA"/>
</dbReference>
<evidence type="ECO:0000256" key="1">
    <source>
        <dbReference type="ARBA" id="ARBA00023125"/>
    </source>
</evidence>
<name>A0A845F2X9_9BACL</name>
<reference evidence="3 4" key="1">
    <citation type="submission" date="2019-11" db="EMBL/GenBank/DDBJ databases">
        <title>Genome sequences of 17 halophilic strains isolated from different environments.</title>
        <authorList>
            <person name="Furrow R.E."/>
        </authorList>
    </citation>
    <scope>NUCLEOTIDE SEQUENCE [LARGE SCALE GENOMIC DNA]</scope>
    <source>
        <strain evidence="3 4">22506_14_FS</strain>
    </source>
</reference>
<gene>
    <name evidence="3" type="ORF">GLW07_17130</name>
</gene>
<dbReference type="Pfam" id="PF13411">
    <property type="entry name" value="MerR_1"/>
    <property type="match status" value="1"/>
</dbReference>
<dbReference type="Gene3D" id="1.10.1660.10">
    <property type="match status" value="1"/>
</dbReference>
<dbReference type="RefSeq" id="WP_160920456.1">
    <property type="nucleotide sequence ID" value="NZ_WMEY01000005.1"/>
</dbReference>
<dbReference type="PANTHER" id="PTHR30204:SF82">
    <property type="entry name" value="TRANSCRIPTIONAL REGULATOR, MERR FAMILY"/>
    <property type="match status" value="1"/>
</dbReference>
<dbReference type="SMART" id="SM00422">
    <property type="entry name" value="HTH_MERR"/>
    <property type="match status" value="1"/>
</dbReference>
<evidence type="ECO:0000313" key="3">
    <source>
        <dbReference type="EMBL" id="MYL65084.1"/>
    </source>
</evidence>
<protein>
    <submittedName>
        <fullName evidence="3">MerR family transcriptional regulator</fullName>
    </submittedName>
</protein>
<dbReference type="InterPro" id="IPR000551">
    <property type="entry name" value="MerR-type_HTH_dom"/>
</dbReference>
<dbReference type="Proteomes" id="UP000447833">
    <property type="component" value="Unassembled WGS sequence"/>
</dbReference>
<dbReference type="PROSITE" id="PS50937">
    <property type="entry name" value="HTH_MERR_2"/>
    <property type="match status" value="1"/>
</dbReference>
<keyword evidence="1" id="KW-0238">DNA-binding</keyword>